<dbReference type="EMBL" id="JBHUII010000011">
    <property type="protein sequence ID" value="MFD2207486.1"/>
    <property type="molecule type" value="Genomic_DNA"/>
</dbReference>
<evidence type="ECO:0000256" key="9">
    <source>
        <dbReference type="ARBA" id="ARBA00022927"/>
    </source>
</evidence>
<evidence type="ECO:0000256" key="8">
    <source>
        <dbReference type="ARBA" id="ARBA00022692"/>
    </source>
</evidence>
<protein>
    <recommendedName>
        <fullName evidence="5">Sec translocon accessory complex subunit YajC</fullName>
    </recommendedName>
</protein>
<gene>
    <name evidence="15" type="primary">yajC</name>
    <name evidence="15" type="ORF">ACFSKO_17835</name>
</gene>
<accession>A0ABW5BRH6</accession>
<dbReference type="PANTHER" id="PTHR33909">
    <property type="entry name" value="SEC TRANSLOCON ACCESSORY COMPLEX SUBUNIT YAJC"/>
    <property type="match status" value="1"/>
</dbReference>
<evidence type="ECO:0000256" key="3">
    <source>
        <dbReference type="ARBA" id="ARBA00006742"/>
    </source>
</evidence>
<dbReference type="Proteomes" id="UP001597294">
    <property type="component" value="Unassembled WGS sequence"/>
</dbReference>
<dbReference type="PRINTS" id="PR01853">
    <property type="entry name" value="YAJCTRNLCASE"/>
</dbReference>
<keyword evidence="7" id="KW-1003">Cell membrane</keyword>
<dbReference type="Pfam" id="PF02699">
    <property type="entry name" value="YajC"/>
    <property type="match status" value="1"/>
</dbReference>
<evidence type="ECO:0000256" key="7">
    <source>
        <dbReference type="ARBA" id="ARBA00022475"/>
    </source>
</evidence>
<evidence type="ECO:0000313" key="16">
    <source>
        <dbReference type="Proteomes" id="UP001597294"/>
    </source>
</evidence>
<evidence type="ECO:0000256" key="5">
    <source>
        <dbReference type="ARBA" id="ARBA00014962"/>
    </source>
</evidence>
<reference evidence="16" key="1">
    <citation type="journal article" date="2019" name="Int. J. Syst. Evol. Microbiol.">
        <title>The Global Catalogue of Microorganisms (GCM) 10K type strain sequencing project: providing services to taxonomists for standard genome sequencing and annotation.</title>
        <authorList>
            <consortium name="The Broad Institute Genomics Platform"/>
            <consortium name="The Broad Institute Genome Sequencing Center for Infectious Disease"/>
            <person name="Wu L."/>
            <person name="Ma J."/>
        </authorList>
    </citation>
    <scope>NUCLEOTIDE SEQUENCE [LARGE SCALE GENOMIC DNA]</scope>
    <source>
        <strain evidence="16">CGMCC 4.7192</strain>
    </source>
</reference>
<comment type="function">
    <text evidence="1">The SecYEG-SecDF-YajC-YidC holo-translocon (HTL) protein secretase/insertase is a supercomplex required for protein secretion, insertion of proteins into membranes, and assembly of membrane protein complexes. While the SecYEG complex is essential for assembly of a number of proteins and complexes, the SecDF-YajC-YidC subcomplex facilitates these functions.</text>
</comment>
<evidence type="ECO:0000256" key="2">
    <source>
        <dbReference type="ARBA" id="ARBA00004162"/>
    </source>
</evidence>
<keyword evidence="9" id="KW-0653">Protein transport</keyword>
<keyword evidence="16" id="KW-1185">Reference proteome</keyword>
<evidence type="ECO:0000256" key="4">
    <source>
        <dbReference type="ARBA" id="ARBA00011718"/>
    </source>
</evidence>
<keyword evidence="6" id="KW-0813">Transport</keyword>
<dbReference type="SMART" id="SM01323">
    <property type="entry name" value="YajC"/>
    <property type="match status" value="1"/>
</dbReference>
<keyword evidence="8 14" id="KW-0812">Transmembrane</keyword>
<keyword evidence="12 14" id="KW-0472">Membrane</keyword>
<evidence type="ECO:0000256" key="13">
    <source>
        <dbReference type="SAM" id="MobiDB-lite"/>
    </source>
</evidence>
<dbReference type="RefSeq" id="WP_380254153.1">
    <property type="nucleotide sequence ID" value="NZ_JBHUII010000011.1"/>
</dbReference>
<evidence type="ECO:0000256" key="11">
    <source>
        <dbReference type="ARBA" id="ARBA00023010"/>
    </source>
</evidence>
<comment type="subcellular location">
    <subcellularLocation>
        <location evidence="2">Cell membrane</location>
        <topology evidence="2">Single-pass membrane protein</topology>
    </subcellularLocation>
</comment>
<comment type="subunit">
    <text evidence="4">Part of the SecDF-YidC-YajC translocase complex. The SecDF-YidC-YajC translocase forms a supercomplex with SecYEG, called the holo-translocon (HTL).</text>
</comment>
<comment type="caution">
    <text evidence="15">The sequence shown here is derived from an EMBL/GenBank/DDBJ whole genome shotgun (WGS) entry which is preliminary data.</text>
</comment>
<dbReference type="InterPro" id="IPR003849">
    <property type="entry name" value="Preprotein_translocase_YajC"/>
</dbReference>
<feature type="transmembrane region" description="Helical" evidence="14">
    <location>
        <begin position="20"/>
        <end position="39"/>
    </location>
</feature>
<evidence type="ECO:0000256" key="1">
    <source>
        <dbReference type="ARBA" id="ARBA00002061"/>
    </source>
</evidence>
<organism evidence="15 16">
    <name type="scientific">Kiloniella antarctica</name>
    <dbReference type="NCBI Taxonomy" id="1550907"/>
    <lineage>
        <taxon>Bacteria</taxon>
        <taxon>Pseudomonadati</taxon>
        <taxon>Pseudomonadota</taxon>
        <taxon>Alphaproteobacteria</taxon>
        <taxon>Rhodospirillales</taxon>
        <taxon>Kiloniellaceae</taxon>
        <taxon>Kiloniella</taxon>
    </lineage>
</organism>
<keyword evidence="11" id="KW-0811">Translocation</keyword>
<evidence type="ECO:0000256" key="6">
    <source>
        <dbReference type="ARBA" id="ARBA00022448"/>
    </source>
</evidence>
<keyword evidence="10 14" id="KW-1133">Transmembrane helix</keyword>
<proteinExistence type="inferred from homology"/>
<comment type="similarity">
    <text evidence="3">Belongs to the YajC family.</text>
</comment>
<feature type="region of interest" description="Disordered" evidence="13">
    <location>
        <begin position="102"/>
        <end position="129"/>
    </location>
</feature>
<evidence type="ECO:0000256" key="10">
    <source>
        <dbReference type="ARBA" id="ARBA00022989"/>
    </source>
</evidence>
<sequence>MFISTAYAQALGGSSSPNELFATLFPLVLIFAVFYFLIIRPQSKKMKQQKAMIQAISRGDKIITAGGIVGKVSRVKEGEVEVDIADGVRITVIQSTIASVLTKPEPADKSAEKSANDDKKSKKDKKSKD</sequence>
<evidence type="ECO:0000256" key="12">
    <source>
        <dbReference type="ARBA" id="ARBA00023136"/>
    </source>
</evidence>
<dbReference type="NCBIfam" id="TIGR00739">
    <property type="entry name" value="yajC"/>
    <property type="match status" value="1"/>
</dbReference>
<evidence type="ECO:0000256" key="14">
    <source>
        <dbReference type="SAM" id="Phobius"/>
    </source>
</evidence>
<name>A0ABW5BRH6_9PROT</name>
<evidence type="ECO:0000313" key="15">
    <source>
        <dbReference type="EMBL" id="MFD2207486.1"/>
    </source>
</evidence>
<dbReference type="PANTHER" id="PTHR33909:SF1">
    <property type="entry name" value="SEC TRANSLOCON ACCESSORY COMPLEX SUBUNIT YAJC"/>
    <property type="match status" value="1"/>
</dbReference>
<feature type="compositionally biased region" description="Basic and acidic residues" evidence="13">
    <location>
        <begin position="105"/>
        <end position="129"/>
    </location>
</feature>